<dbReference type="FunFam" id="3.30.160.60:FF:000125">
    <property type="entry name" value="Putative zinc finger protein 143"/>
    <property type="match status" value="1"/>
</dbReference>
<keyword evidence="2" id="KW-0677">Repeat</keyword>
<dbReference type="GO" id="GO:0005634">
    <property type="term" value="C:nucleus"/>
    <property type="evidence" value="ECO:0007669"/>
    <property type="project" value="UniProtKB-ARBA"/>
</dbReference>
<dbReference type="Proteomes" id="UP000286097">
    <property type="component" value="Unassembled WGS sequence"/>
</dbReference>
<dbReference type="InterPro" id="IPR013087">
    <property type="entry name" value="Znf_C2H2_type"/>
</dbReference>
<feature type="domain" description="C2H2-type" evidence="6">
    <location>
        <begin position="307"/>
        <end position="332"/>
    </location>
</feature>
<comment type="caution">
    <text evidence="7">The sequence shown here is derived from an EMBL/GenBank/DDBJ whole genome shotgun (WGS) entry which is preliminary data.</text>
</comment>
<evidence type="ECO:0000313" key="10">
    <source>
        <dbReference type="Proteomes" id="UP000286097"/>
    </source>
</evidence>
<feature type="domain" description="C2H2-type" evidence="6">
    <location>
        <begin position="249"/>
        <end position="278"/>
    </location>
</feature>
<evidence type="ECO:0000259" key="6">
    <source>
        <dbReference type="PROSITE" id="PS50157"/>
    </source>
</evidence>
<protein>
    <recommendedName>
        <fullName evidence="6">C2H2-type domain-containing protein</fullName>
    </recommendedName>
</protein>
<dbReference type="STRING" id="542832.A0A3M6VA95"/>
<keyword evidence="4" id="KW-0862">Zinc</keyword>
<organism evidence="7 9">
    <name type="scientific">Peronospora effusa</name>
    <dbReference type="NCBI Taxonomy" id="542832"/>
    <lineage>
        <taxon>Eukaryota</taxon>
        <taxon>Sar</taxon>
        <taxon>Stramenopiles</taxon>
        <taxon>Oomycota</taxon>
        <taxon>Peronosporomycetes</taxon>
        <taxon>Peronosporales</taxon>
        <taxon>Peronosporaceae</taxon>
        <taxon>Peronospora</taxon>
    </lineage>
</organism>
<dbReference type="AlphaFoldDB" id="A0A3M6VA95"/>
<dbReference type="Pfam" id="PF00096">
    <property type="entry name" value="zf-C2H2"/>
    <property type="match status" value="2"/>
</dbReference>
<dbReference type="GO" id="GO:0000978">
    <property type="term" value="F:RNA polymerase II cis-regulatory region sequence-specific DNA binding"/>
    <property type="evidence" value="ECO:0007669"/>
    <property type="project" value="TreeGrafter"/>
</dbReference>
<feature type="domain" description="C2H2-type" evidence="6">
    <location>
        <begin position="364"/>
        <end position="391"/>
    </location>
</feature>
<dbReference type="EMBL" id="QLLG01000424">
    <property type="protein sequence ID" value="RMX63297.1"/>
    <property type="molecule type" value="Genomic_DNA"/>
</dbReference>
<accession>A0A3M6VA95</accession>
<keyword evidence="9" id="KW-1185">Reference proteome</keyword>
<evidence type="ECO:0000256" key="5">
    <source>
        <dbReference type="PROSITE-ProRule" id="PRU00042"/>
    </source>
</evidence>
<keyword evidence="3 5" id="KW-0863">Zinc-finger</keyword>
<dbReference type="GO" id="GO:0008270">
    <property type="term" value="F:zinc ion binding"/>
    <property type="evidence" value="ECO:0007669"/>
    <property type="project" value="UniProtKB-KW"/>
</dbReference>
<dbReference type="Proteomes" id="UP000282087">
    <property type="component" value="Unassembled WGS sequence"/>
</dbReference>
<dbReference type="EMBL" id="QKXF01000288">
    <property type="protein sequence ID" value="RQM13052.1"/>
    <property type="molecule type" value="Genomic_DNA"/>
</dbReference>
<dbReference type="FunFam" id="3.30.160.60:FF:002343">
    <property type="entry name" value="Zinc finger protein 33A"/>
    <property type="match status" value="1"/>
</dbReference>
<dbReference type="VEuPathDB" id="FungiDB:DD237_006937"/>
<reference evidence="9 10" key="1">
    <citation type="submission" date="2018-06" db="EMBL/GenBank/DDBJ databases">
        <title>Comparative genomics of downy mildews reveals potential adaptations to biotrophy.</title>
        <authorList>
            <person name="Fletcher K."/>
            <person name="Klosterman S.J."/>
            <person name="Derevnina L."/>
            <person name="Martin F."/>
            <person name="Koike S."/>
            <person name="Reyes Chin-Wo S."/>
            <person name="Mou B."/>
            <person name="Michelmore R."/>
        </authorList>
    </citation>
    <scope>NUCLEOTIDE SEQUENCE [LARGE SCALE GENOMIC DNA]</scope>
    <source>
        <strain evidence="8 10">R13</strain>
        <strain evidence="7 9">R14</strain>
    </source>
</reference>
<dbReference type="SUPFAM" id="SSF57667">
    <property type="entry name" value="beta-beta-alpha zinc fingers"/>
    <property type="match status" value="4"/>
</dbReference>
<dbReference type="Gene3D" id="3.30.160.60">
    <property type="entry name" value="Classic Zinc Finger"/>
    <property type="match status" value="5"/>
</dbReference>
<keyword evidence="1" id="KW-0479">Metal-binding</keyword>
<evidence type="ECO:0000313" key="9">
    <source>
        <dbReference type="Proteomes" id="UP000282087"/>
    </source>
</evidence>
<name>A0A3M6VA95_9STRA</name>
<evidence type="ECO:0000256" key="2">
    <source>
        <dbReference type="ARBA" id="ARBA00022737"/>
    </source>
</evidence>
<evidence type="ECO:0000256" key="4">
    <source>
        <dbReference type="ARBA" id="ARBA00022833"/>
    </source>
</evidence>
<dbReference type="SMART" id="SM00355">
    <property type="entry name" value="ZnF_C2H2"/>
    <property type="match status" value="7"/>
</dbReference>
<gene>
    <name evidence="8" type="ORF">DD237_006937</name>
    <name evidence="7" type="ORF">DD238_006636</name>
</gene>
<dbReference type="PROSITE" id="PS00028">
    <property type="entry name" value="ZINC_FINGER_C2H2_1"/>
    <property type="match status" value="5"/>
</dbReference>
<proteinExistence type="predicted"/>
<dbReference type="PANTHER" id="PTHR23235:SF120">
    <property type="entry name" value="KRUPPEL-LIKE FACTOR 15"/>
    <property type="match status" value="1"/>
</dbReference>
<dbReference type="GO" id="GO:0000981">
    <property type="term" value="F:DNA-binding transcription factor activity, RNA polymerase II-specific"/>
    <property type="evidence" value="ECO:0007669"/>
    <property type="project" value="TreeGrafter"/>
</dbReference>
<sequence length="608" mass="66505">MERPLHDTSLTIQAATVKASKSSSARGPARLFAASSARDRALSANRGLASFPHEEVEFTRAYSNPSNALHLVAGATPASSPTIGTASLQSVPLPRWSASPLTPRNLTATIHHPPPPLGMLLTGPTAGTGSSSAEVVGNEVGSHFYHYSNGYSADTSTKTTVPETARRHETELTGIGRSPGVWSNVTALERSIGDIPMTMSTTMATLPLPLARPLAIPSPPAPVVIANSISATPTRKRKRIIGAMRMRNFLCMHPGCDKSFADSAHLRDHTVVHTGEKKLSCSICQKLFARASTLQEHIRVHTGEKPYVCIHPGCTKRYSSRAAMRFHRTTHTPFFTAEQGLDGSIHVETDTDSVQVRNSHTSRYVCSECGKHFRVRELLVAHLKIHATHRAAVFTSLAPSGSVETVIDQPQSMEEETSENSSQSIGIPPPDGSIYFWDTIRAQQNQIEQLKAEILRLRGQTSIESAATPVQTEVAVSNQPALTAPVEMLQDGCKPFVCCICNNRFSNFYQLTFHGKQHPAAPMAEVTGKQAPLPVGPKYCPEEQCEYAESTGKSLKNLQTLKRHWQRRHQSERPYACSYCPATRQKTFKTRENLKAHEKDCTKNILGQ</sequence>
<feature type="domain" description="C2H2-type" evidence="6">
    <location>
        <begin position="279"/>
        <end position="306"/>
    </location>
</feature>
<evidence type="ECO:0000313" key="8">
    <source>
        <dbReference type="EMBL" id="RQM13052.1"/>
    </source>
</evidence>
<evidence type="ECO:0000256" key="1">
    <source>
        <dbReference type="ARBA" id="ARBA00022723"/>
    </source>
</evidence>
<dbReference type="PROSITE" id="PS50157">
    <property type="entry name" value="ZINC_FINGER_C2H2_2"/>
    <property type="match status" value="4"/>
</dbReference>
<dbReference type="PANTHER" id="PTHR23235">
    <property type="entry name" value="KRUEPPEL-LIKE TRANSCRIPTION FACTOR"/>
    <property type="match status" value="1"/>
</dbReference>
<dbReference type="InterPro" id="IPR036236">
    <property type="entry name" value="Znf_C2H2_sf"/>
</dbReference>
<dbReference type="FunFam" id="3.30.160.60:FF:000340">
    <property type="entry name" value="zinc finger protein 473 isoform X1"/>
    <property type="match status" value="1"/>
</dbReference>
<evidence type="ECO:0000256" key="3">
    <source>
        <dbReference type="ARBA" id="ARBA00022771"/>
    </source>
</evidence>
<evidence type="ECO:0000313" key="7">
    <source>
        <dbReference type="EMBL" id="RMX63297.1"/>
    </source>
</evidence>